<sequence length="136" mass="14579">MYLVCCIRLYPPQLPGNETLWLGPSKGSDHSGVERLPLGLISLGHTLVAERHVSAPPISNDGNEPGGVLLLHTTLRNPSQADPDTASDPHEALMKSGLLSLVGHVMLQIRIKQTLGHVSLLSGPDVGIICVNELWQ</sequence>
<reference evidence="1 2" key="1">
    <citation type="submission" date="2016-06" db="EMBL/GenBank/DDBJ databases">
        <title>Evolution of pathogenesis and genome organization in the Tremellales.</title>
        <authorList>
            <person name="Cuomo C."/>
            <person name="Litvintseva A."/>
            <person name="Heitman J."/>
            <person name="Chen Y."/>
            <person name="Sun S."/>
            <person name="Springer D."/>
            <person name="Dromer F."/>
            <person name="Young S."/>
            <person name="Zeng Q."/>
            <person name="Chapman S."/>
            <person name="Gujja S."/>
            <person name="Saif S."/>
            <person name="Birren B."/>
        </authorList>
    </citation>
    <scope>NUCLEOTIDE SEQUENCE [LARGE SCALE GENOMIC DNA]</scope>
    <source>
        <strain evidence="1 2">ATCC 28783</strain>
    </source>
</reference>
<dbReference type="AlphaFoldDB" id="A0A4Q1BAG5"/>
<gene>
    <name evidence="1" type="ORF">M231_08099</name>
</gene>
<comment type="caution">
    <text evidence="1">The sequence shown here is derived from an EMBL/GenBank/DDBJ whole genome shotgun (WGS) entry which is preliminary data.</text>
</comment>
<name>A0A4Q1BAG5_TREME</name>
<dbReference type="EMBL" id="SDIL01000249">
    <property type="protein sequence ID" value="RXK34644.1"/>
    <property type="molecule type" value="Genomic_DNA"/>
</dbReference>
<organism evidence="1 2">
    <name type="scientific">Tremella mesenterica</name>
    <name type="common">Jelly fungus</name>
    <dbReference type="NCBI Taxonomy" id="5217"/>
    <lineage>
        <taxon>Eukaryota</taxon>
        <taxon>Fungi</taxon>
        <taxon>Dikarya</taxon>
        <taxon>Basidiomycota</taxon>
        <taxon>Agaricomycotina</taxon>
        <taxon>Tremellomycetes</taxon>
        <taxon>Tremellales</taxon>
        <taxon>Tremellaceae</taxon>
        <taxon>Tremella</taxon>
    </lineage>
</organism>
<keyword evidence="2" id="KW-1185">Reference proteome</keyword>
<accession>A0A4Q1BAG5</accession>
<dbReference type="InParanoid" id="A0A4Q1BAG5"/>
<protein>
    <submittedName>
        <fullName evidence="1">Uncharacterized protein</fullName>
    </submittedName>
</protein>
<dbReference type="VEuPathDB" id="FungiDB:TREMEDRAFT_65064"/>
<evidence type="ECO:0000313" key="1">
    <source>
        <dbReference type="EMBL" id="RXK34644.1"/>
    </source>
</evidence>
<dbReference type="Proteomes" id="UP000289152">
    <property type="component" value="Unassembled WGS sequence"/>
</dbReference>
<proteinExistence type="predicted"/>
<evidence type="ECO:0000313" key="2">
    <source>
        <dbReference type="Proteomes" id="UP000289152"/>
    </source>
</evidence>